<organism evidence="2 3">
    <name type="scientific">Halomarina halobia</name>
    <dbReference type="NCBI Taxonomy" id="3033386"/>
    <lineage>
        <taxon>Archaea</taxon>
        <taxon>Methanobacteriati</taxon>
        <taxon>Methanobacteriota</taxon>
        <taxon>Stenosarchaea group</taxon>
        <taxon>Halobacteria</taxon>
        <taxon>Halobacteriales</taxon>
        <taxon>Natronomonadaceae</taxon>
        <taxon>Halomarina</taxon>
    </lineage>
</organism>
<gene>
    <name evidence="2" type="ORF">ACFQPE_10330</name>
</gene>
<dbReference type="RefSeq" id="WP_276303558.1">
    <property type="nucleotide sequence ID" value="NZ_CP119992.1"/>
</dbReference>
<feature type="region of interest" description="Disordered" evidence="1">
    <location>
        <begin position="349"/>
        <end position="374"/>
    </location>
</feature>
<dbReference type="Proteomes" id="UP001596547">
    <property type="component" value="Unassembled WGS sequence"/>
</dbReference>
<protein>
    <submittedName>
        <fullName evidence="2">Carboxypeptidase-like regulatory domain-containing protein</fullName>
    </submittedName>
</protein>
<dbReference type="SUPFAM" id="SSF49373">
    <property type="entry name" value="Invasin/intimin cell-adhesion fragments"/>
    <property type="match status" value="1"/>
</dbReference>
<dbReference type="InterPro" id="IPR008964">
    <property type="entry name" value="Invasin/intimin_cell_adhesion"/>
</dbReference>
<sequence length="405" mass="41624">MRTMYVVSVVILLAATTLPAAAAADQVTLTVSVVDGDGAPVAGAQVTAEWADGRATDTTRSNGQVLVDVPAGADVTITVDDDRYVRNRPYVLTDASGGEVTVPVAERGRAAVHVRDDDGPVASARVTVARDGDVIATGWTNDDGAFATGDIEQGVYEVQVEKPGYYDRERTIAVDGERLWLLDLEAGTVPVAVRVVDAHFDPPRPIPGARVTVGERESVETNGDGAFTFPLPVNTAFDLRVEKAGYEPAARTLSVGESATAATVATRRVPALSLSAANSKVVVGQTLRVTVTDEYGDPVADAGIRIDGERVAETGDDGTARVGIEAAGERRLVAVAAGVTSDTVLVEGVRAGGDEPTATTPASEATTNDTAPATTADVGPGFTPLAALAAVALALGLAARRRSGL</sequence>
<dbReference type="Pfam" id="PF13620">
    <property type="entry name" value="CarboxypepD_reg"/>
    <property type="match status" value="2"/>
</dbReference>
<dbReference type="GeneID" id="79316155"/>
<accession>A0ABD6A9Z2</accession>
<comment type="caution">
    <text evidence="2">The sequence shown here is derived from an EMBL/GenBank/DDBJ whole genome shotgun (WGS) entry which is preliminary data.</text>
</comment>
<reference evidence="2 3" key="1">
    <citation type="journal article" date="2019" name="Int. J. Syst. Evol. Microbiol.">
        <title>The Global Catalogue of Microorganisms (GCM) 10K type strain sequencing project: providing services to taxonomists for standard genome sequencing and annotation.</title>
        <authorList>
            <consortium name="The Broad Institute Genomics Platform"/>
            <consortium name="The Broad Institute Genome Sequencing Center for Infectious Disease"/>
            <person name="Wu L."/>
            <person name="Ma J."/>
        </authorList>
    </citation>
    <scope>NUCLEOTIDE SEQUENCE [LARGE SCALE GENOMIC DNA]</scope>
    <source>
        <strain evidence="2 3">PSR21</strain>
    </source>
</reference>
<dbReference type="EMBL" id="JBHTBF010000002">
    <property type="protein sequence ID" value="MFC7317190.1"/>
    <property type="molecule type" value="Genomic_DNA"/>
</dbReference>
<proteinExistence type="predicted"/>
<name>A0ABD6A9Z2_9EURY</name>
<evidence type="ECO:0000313" key="2">
    <source>
        <dbReference type="EMBL" id="MFC7317190.1"/>
    </source>
</evidence>
<dbReference type="InterPro" id="IPR008969">
    <property type="entry name" value="CarboxyPept-like_regulatory"/>
</dbReference>
<feature type="compositionally biased region" description="Low complexity" evidence="1">
    <location>
        <begin position="355"/>
        <end position="374"/>
    </location>
</feature>
<dbReference type="Gene3D" id="2.60.40.1120">
    <property type="entry name" value="Carboxypeptidase-like, regulatory domain"/>
    <property type="match status" value="2"/>
</dbReference>
<evidence type="ECO:0000256" key="1">
    <source>
        <dbReference type="SAM" id="MobiDB-lite"/>
    </source>
</evidence>
<dbReference type="SUPFAM" id="SSF49478">
    <property type="entry name" value="Cna protein B-type domain"/>
    <property type="match status" value="1"/>
</dbReference>
<evidence type="ECO:0000313" key="3">
    <source>
        <dbReference type="Proteomes" id="UP001596547"/>
    </source>
</evidence>
<dbReference type="SUPFAM" id="SSF49464">
    <property type="entry name" value="Carboxypeptidase regulatory domain-like"/>
    <property type="match status" value="1"/>
</dbReference>
<dbReference type="AlphaFoldDB" id="A0ABD6A9Z2"/>
<keyword evidence="3" id="KW-1185">Reference proteome</keyword>